<proteinExistence type="predicted"/>
<name>A0A329SL19_9STRA</name>
<accession>A0A329SL19</accession>
<dbReference type="AlphaFoldDB" id="A0A329SL19"/>
<evidence type="ECO:0000313" key="2">
    <source>
        <dbReference type="EMBL" id="RAW36408.1"/>
    </source>
</evidence>
<dbReference type="Proteomes" id="UP000251314">
    <property type="component" value="Unassembled WGS sequence"/>
</dbReference>
<evidence type="ECO:0000313" key="1">
    <source>
        <dbReference type="EMBL" id="KAG3218622.1"/>
    </source>
</evidence>
<reference evidence="2 3" key="1">
    <citation type="submission" date="2018-01" db="EMBL/GenBank/DDBJ databases">
        <title>Draft genome of the strawberry crown rot pathogen Phytophthora cactorum.</title>
        <authorList>
            <person name="Armitage A.D."/>
            <person name="Lysoe E."/>
            <person name="Nellist C.F."/>
            <person name="Harrison R.J."/>
            <person name="Brurberg M.B."/>
        </authorList>
    </citation>
    <scope>NUCLEOTIDE SEQUENCE [LARGE SCALE GENOMIC DNA]</scope>
    <source>
        <strain evidence="2 3">10300</strain>
    </source>
</reference>
<gene>
    <name evidence="2" type="ORF">PC110_g7319</name>
    <name evidence="1" type="ORF">PC129_g10576</name>
</gene>
<dbReference type="EMBL" id="MJFZ01000140">
    <property type="protein sequence ID" value="RAW36408.1"/>
    <property type="molecule type" value="Genomic_DNA"/>
</dbReference>
<reference evidence="1" key="2">
    <citation type="submission" date="2018-05" db="EMBL/GenBank/DDBJ databases">
        <title>Effector identification in a new, highly contiguous assembly of the strawberry crown rot pathogen Phytophthora cactorum.</title>
        <authorList>
            <person name="Armitage A.D."/>
            <person name="Nellist C.F."/>
            <person name="Bates H."/>
            <person name="Vickerstaff R.J."/>
            <person name="Harrison R.J."/>
        </authorList>
    </citation>
    <scope>NUCLEOTIDE SEQUENCE</scope>
    <source>
        <strain evidence="1">P421</strain>
    </source>
</reference>
<keyword evidence="3" id="KW-1185">Reference proteome</keyword>
<organism evidence="2 3">
    <name type="scientific">Phytophthora cactorum</name>
    <dbReference type="NCBI Taxonomy" id="29920"/>
    <lineage>
        <taxon>Eukaryota</taxon>
        <taxon>Sar</taxon>
        <taxon>Stramenopiles</taxon>
        <taxon>Oomycota</taxon>
        <taxon>Peronosporomycetes</taxon>
        <taxon>Peronosporales</taxon>
        <taxon>Peronosporaceae</taxon>
        <taxon>Phytophthora</taxon>
    </lineage>
</organism>
<comment type="caution">
    <text evidence="2">The sequence shown here is derived from an EMBL/GenBank/DDBJ whole genome shotgun (WGS) entry which is preliminary data.</text>
</comment>
<sequence length="34" mass="3445">MGPTTDVAVAHAVTVVACAAETVVETWTAVFAEP</sequence>
<protein>
    <submittedName>
        <fullName evidence="2">Uncharacterized protein</fullName>
    </submittedName>
</protein>
<dbReference type="Proteomes" id="UP000760860">
    <property type="component" value="Unassembled WGS sequence"/>
</dbReference>
<dbReference type="VEuPathDB" id="FungiDB:PC110_g7319"/>
<dbReference type="EMBL" id="RCMV01000352">
    <property type="protein sequence ID" value="KAG3218622.1"/>
    <property type="molecule type" value="Genomic_DNA"/>
</dbReference>
<evidence type="ECO:0000313" key="3">
    <source>
        <dbReference type="Proteomes" id="UP000251314"/>
    </source>
</evidence>